<dbReference type="EMBL" id="LUCM01001982">
    <property type="protein sequence ID" value="KAA0198039.1"/>
    <property type="molecule type" value="Genomic_DNA"/>
</dbReference>
<dbReference type="AlphaFoldDB" id="A0A8E0VQ53"/>
<feature type="transmembrane region" description="Helical" evidence="2">
    <location>
        <begin position="20"/>
        <end position="45"/>
    </location>
</feature>
<gene>
    <name evidence="3" type="ORF">FBUS_00651</name>
</gene>
<evidence type="ECO:0000313" key="4">
    <source>
        <dbReference type="Proteomes" id="UP000728185"/>
    </source>
</evidence>
<keyword evidence="2" id="KW-0472">Membrane</keyword>
<dbReference type="Proteomes" id="UP000728185">
    <property type="component" value="Unassembled WGS sequence"/>
</dbReference>
<feature type="region of interest" description="Disordered" evidence="1">
    <location>
        <begin position="182"/>
        <end position="245"/>
    </location>
</feature>
<sequence length="264" mass="28971">MSGNYLFCRLFTGFDFLGRGFFYLLVLVISSVRVSAATGGLPLSLNFDPPADRVRIDTPLTVRCELSTMDTEARVQGALTDGVSMLLHCPIAPWGSFCFLNCKSACANEEPGKCPFIEDLGNVTCQKIVTQEGHVKYEYTISRLTKRWITQRDASEPGFYCRSAGLKTPEVWLQEASDPPVAKPGVILPDAQQSPNQPVAPATPSGSIERPGLESYPSPNMRPPDDTSRETNHKGKQNGELGETVVIQKSDLEAKSESKFVFTF</sequence>
<comment type="caution">
    <text evidence="3">The sequence shown here is derived from an EMBL/GenBank/DDBJ whole genome shotgun (WGS) entry which is preliminary data.</text>
</comment>
<keyword evidence="2" id="KW-0812">Transmembrane</keyword>
<accession>A0A8E0VQ53</accession>
<keyword evidence="2" id="KW-1133">Transmembrane helix</keyword>
<evidence type="ECO:0000313" key="3">
    <source>
        <dbReference type="EMBL" id="KAA0198039.1"/>
    </source>
</evidence>
<name>A0A8E0VQ53_9TREM</name>
<evidence type="ECO:0000256" key="2">
    <source>
        <dbReference type="SAM" id="Phobius"/>
    </source>
</evidence>
<reference evidence="3" key="1">
    <citation type="submission" date="2019-05" db="EMBL/GenBank/DDBJ databases">
        <title>Annotation for the trematode Fasciolopsis buski.</title>
        <authorList>
            <person name="Choi Y.-J."/>
        </authorList>
    </citation>
    <scope>NUCLEOTIDE SEQUENCE</scope>
    <source>
        <strain evidence="3">HT</strain>
        <tissue evidence="3">Whole worm</tissue>
    </source>
</reference>
<dbReference type="OrthoDB" id="6260030at2759"/>
<protein>
    <submittedName>
        <fullName evidence="3">Uncharacterized protein</fullName>
    </submittedName>
</protein>
<evidence type="ECO:0000256" key="1">
    <source>
        <dbReference type="SAM" id="MobiDB-lite"/>
    </source>
</evidence>
<proteinExistence type="predicted"/>
<feature type="compositionally biased region" description="Basic and acidic residues" evidence="1">
    <location>
        <begin position="223"/>
        <end position="233"/>
    </location>
</feature>
<keyword evidence="4" id="KW-1185">Reference proteome</keyword>
<organism evidence="3 4">
    <name type="scientific">Fasciolopsis buskii</name>
    <dbReference type="NCBI Taxonomy" id="27845"/>
    <lineage>
        <taxon>Eukaryota</taxon>
        <taxon>Metazoa</taxon>
        <taxon>Spiralia</taxon>
        <taxon>Lophotrochozoa</taxon>
        <taxon>Platyhelminthes</taxon>
        <taxon>Trematoda</taxon>
        <taxon>Digenea</taxon>
        <taxon>Plagiorchiida</taxon>
        <taxon>Echinostomata</taxon>
        <taxon>Echinostomatoidea</taxon>
        <taxon>Fasciolidae</taxon>
        <taxon>Fasciolopsis</taxon>
    </lineage>
</organism>